<dbReference type="InterPro" id="IPR048840">
    <property type="entry name" value="PolA_pol_NTPase"/>
</dbReference>
<dbReference type="InterPro" id="IPR042299">
    <property type="entry name" value="Ufd1-like_Nn"/>
</dbReference>
<dbReference type="GO" id="GO:0006511">
    <property type="term" value="P:ubiquitin-dependent protein catabolic process"/>
    <property type="evidence" value="ECO:0007669"/>
    <property type="project" value="InterPro"/>
</dbReference>
<dbReference type="Gene3D" id="2.40.40.50">
    <property type="entry name" value="Ubiquitin fusion degradation protein UFD1, N-terminal domain"/>
    <property type="match status" value="1"/>
</dbReference>
<dbReference type="Gene3D" id="3.10.330.10">
    <property type="match status" value="1"/>
</dbReference>
<evidence type="ECO:0000313" key="12">
    <source>
        <dbReference type="Proteomes" id="UP000826271"/>
    </source>
</evidence>
<dbReference type="SUPFAM" id="SSF55003">
    <property type="entry name" value="PAP/Archaeal CCA-adding enzyme, C-terminal domain"/>
    <property type="match status" value="1"/>
</dbReference>
<keyword evidence="3" id="KW-0547">Nucleotide-binding</keyword>
<keyword evidence="6" id="KW-0812">Transmembrane</keyword>
<evidence type="ECO:0000313" key="11">
    <source>
        <dbReference type="EMBL" id="KAG8381804.1"/>
    </source>
</evidence>
<feature type="domain" description="Ubiquitin fusion degradation protein UFD1 N-terminal subdomain 2" evidence="10">
    <location>
        <begin position="409"/>
        <end position="485"/>
    </location>
</feature>
<feature type="domain" description="Poly(A) polymerase nucleotidyltransferase" evidence="9">
    <location>
        <begin position="1"/>
        <end position="79"/>
    </location>
</feature>
<dbReference type="Pfam" id="PF24842">
    <property type="entry name" value="UFD1_N2"/>
    <property type="match status" value="1"/>
</dbReference>
<dbReference type="GO" id="GO:0036503">
    <property type="term" value="P:ERAD pathway"/>
    <property type="evidence" value="ECO:0007669"/>
    <property type="project" value="TreeGrafter"/>
</dbReference>
<dbReference type="GO" id="GO:0003723">
    <property type="term" value="F:RNA binding"/>
    <property type="evidence" value="ECO:0007669"/>
    <property type="project" value="InterPro"/>
</dbReference>
<dbReference type="InterPro" id="IPR011068">
    <property type="entry name" value="NuclTrfase_I-like_C"/>
</dbReference>
<dbReference type="InterPro" id="IPR043519">
    <property type="entry name" value="NT_sf"/>
</dbReference>
<evidence type="ECO:0000259" key="8">
    <source>
        <dbReference type="Pfam" id="PF04928"/>
    </source>
</evidence>
<sequence>MLARTPGVSDILCIKNAKVPQIKFSFDGVKFDLPYARLNAPSIHEAVDVLNPFLLQDIDETSQRSMSGVVTNKRILQLIPNIEAYQSLLRCVKFWANKRGVYGYGLGYLGGIHLAVLAALICQRHPNETLSVLVSVFFDTYATWRWEAQPDFLVRDFDWRPSFEVVSYAKNYESFLRICVSSRHKNELGDWVGWVKSRMPQLLFKLEKLPGFCHPNPTTYGGSDLSKVFYWGLDTNRSNIINVESIKKDFTRISMGRHGPLGTMELSVVNASEFHEAKTNNRSTSMIATRTRRTRQNYGRWESDYTYQPAPLFEHIFICRPFSKYKHPNLETGDKIIMPPSSLSQIVKVRLNYPLLFQIESYNDEIVSHCGVLEFEAEEGSIYLPMWMMKNLKLQEGDLVIIRNTAMSNGRYIKLQPHTTSFIEVFDPRAVLEKTLRSFTCLTRGDTIMVTHNKKEFYIDVLEVRPPGDVICLIDTDCEVEFATPLDYKEPEVERPKAKKVDDEKKIAKITRGDEKGGKKEFRPFTGKSRRLDEEAVAIKNNVRTNISAEPPLVRVAIKASSSPASDFKLTQILNVFPTRSDLTFDSSSSLASTFVVLP</sequence>
<dbReference type="InterPro" id="IPR055417">
    <property type="entry name" value="UFD1_N1"/>
</dbReference>
<dbReference type="InterPro" id="IPR055418">
    <property type="entry name" value="UFD1_N2"/>
</dbReference>
<dbReference type="EMBL" id="WHWC01000005">
    <property type="protein sequence ID" value="KAG8381804.1"/>
    <property type="molecule type" value="Genomic_DNA"/>
</dbReference>
<evidence type="ECO:0000256" key="2">
    <source>
        <dbReference type="ARBA" id="ARBA00022679"/>
    </source>
</evidence>
<evidence type="ECO:0000256" key="1">
    <source>
        <dbReference type="ARBA" id="ARBA00006043"/>
    </source>
</evidence>
<organism evidence="11 12">
    <name type="scientific">Buddleja alternifolia</name>
    <dbReference type="NCBI Taxonomy" id="168488"/>
    <lineage>
        <taxon>Eukaryota</taxon>
        <taxon>Viridiplantae</taxon>
        <taxon>Streptophyta</taxon>
        <taxon>Embryophyta</taxon>
        <taxon>Tracheophyta</taxon>
        <taxon>Spermatophyta</taxon>
        <taxon>Magnoliopsida</taxon>
        <taxon>eudicotyledons</taxon>
        <taxon>Gunneridae</taxon>
        <taxon>Pentapetalae</taxon>
        <taxon>asterids</taxon>
        <taxon>lamiids</taxon>
        <taxon>Lamiales</taxon>
        <taxon>Scrophulariaceae</taxon>
        <taxon>Buddlejeae</taxon>
        <taxon>Buddleja</taxon>
    </lineage>
</organism>
<proteinExistence type="inferred from homology"/>
<evidence type="ECO:0008006" key="13">
    <source>
        <dbReference type="Google" id="ProtNLM"/>
    </source>
</evidence>
<keyword evidence="6" id="KW-0472">Membrane</keyword>
<accession>A0AAV6XH21</accession>
<dbReference type="InterPro" id="IPR004854">
    <property type="entry name" value="Ufd1-like"/>
</dbReference>
<reference evidence="11" key="1">
    <citation type="submission" date="2019-10" db="EMBL/GenBank/DDBJ databases">
        <authorList>
            <person name="Zhang R."/>
            <person name="Pan Y."/>
            <person name="Wang J."/>
            <person name="Ma R."/>
            <person name="Yu S."/>
        </authorList>
    </citation>
    <scope>NUCLEOTIDE SEQUENCE</scope>
    <source>
        <strain evidence="11">LA-IB0</strain>
        <tissue evidence="11">Leaf</tissue>
    </source>
</reference>
<evidence type="ECO:0000256" key="3">
    <source>
        <dbReference type="ARBA" id="ARBA00022741"/>
    </source>
</evidence>
<feature type="domain" description="Poly(A) polymerase central" evidence="8">
    <location>
        <begin position="85"/>
        <end position="148"/>
    </location>
</feature>
<name>A0AAV6XH21_9LAMI</name>
<gene>
    <name evidence="11" type="ORF">BUALT_Bualt05G0010800</name>
</gene>
<dbReference type="Gene3D" id="3.30.70.590">
    <property type="entry name" value="Poly(A) polymerase predicted RNA binding domain"/>
    <property type="match status" value="1"/>
</dbReference>
<keyword evidence="2" id="KW-0808">Transferase</keyword>
<dbReference type="GO" id="GO:0031123">
    <property type="term" value="P:RNA 3'-end processing"/>
    <property type="evidence" value="ECO:0007669"/>
    <property type="project" value="InterPro"/>
</dbReference>
<dbReference type="Pfam" id="PF20750">
    <property type="entry name" value="PAP_NTPase"/>
    <property type="match status" value="1"/>
</dbReference>
<dbReference type="PANTHER" id="PTHR12555:SF13">
    <property type="entry name" value="UBIQUITIN RECOGNITION FACTOR IN ER-ASSOCIATED DEGRADATION PROTEIN 1"/>
    <property type="match status" value="1"/>
</dbReference>
<dbReference type="GO" id="GO:1990817">
    <property type="term" value="F:poly(A) RNA polymerase activity"/>
    <property type="evidence" value="ECO:0007669"/>
    <property type="project" value="InterPro"/>
</dbReference>
<evidence type="ECO:0000259" key="7">
    <source>
        <dbReference type="Pfam" id="PF03152"/>
    </source>
</evidence>
<evidence type="ECO:0000259" key="10">
    <source>
        <dbReference type="Pfam" id="PF24842"/>
    </source>
</evidence>
<feature type="domain" description="Ubiquitin fusion degradation protein UFD1 N-terminal subdomain 1" evidence="7">
    <location>
        <begin position="313"/>
        <end position="406"/>
    </location>
</feature>
<dbReference type="Pfam" id="PF04928">
    <property type="entry name" value="PAP_central"/>
    <property type="match status" value="1"/>
</dbReference>
<dbReference type="GO" id="GO:0005524">
    <property type="term" value="F:ATP binding"/>
    <property type="evidence" value="ECO:0007669"/>
    <property type="project" value="UniProtKB-KW"/>
</dbReference>
<dbReference type="InterPro" id="IPR007012">
    <property type="entry name" value="PolA_pol_cen_dom"/>
</dbReference>
<feature type="transmembrane region" description="Helical" evidence="6">
    <location>
        <begin position="101"/>
        <end position="121"/>
    </location>
</feature>
<dbReference type="PANTHER" id="PTHR12555">
    <property type="entry name" value="UBIQUITIN FUSION DEGRADATON PROTEIN 1"/>
    <property type="match status" value="1"/>
</dbReference>
<dbReference type="SUPFAM" id="SSF81631">
    <property type="entry name" value="PAP/OAS1 substrate-binding domain"/>
    <property type="match status" value="1"/>
</dbReference>
<dbReference type="Pfam" id="PF03152">
    <property type="entry name" value="UFD1_N1"/>
    <property type="match status" value="1"/>
</dbReference>
<keyword evidence="6" id="KW-1133">Transmembrane helix</keyword>
<dbReference type="GO" id="GO:0031593">
    <property type="term" value="F:polyubiquitin modification-dependent protein binding"/>
    <property type="evidence" value="ECO:0007669"/>
    <property type="project" value="TreeGrafter"/>
</dbReference>
<protein>
    <recommendedName>
        <fullName evidence="13">Polynucleotide adenylyltransferase</fullName>
    </recommendedName>
</protein>
<keyword evidence="5" id="KW-0067">ATP-binding</keyword>
<evidence type="ECO:0000259" key="9">
    <source>
        <dbReference type="Pfam" id="PF20750"/>
    </source>
</evidence>
<dbReference type="SUPFAM" id="SSF81301">
    <property type="entry name" value="Nucleotidyltransferase"/>
    <property type="match status" value="1"/>
</dbReference>
<dbReference type="GO" id="GO:0034098">
    <property type="term" value="C:VCP-NPL4-UFD1 AAA ATPase complex"/>
    <property type="evidence" value="ECO:0007669"/>
    <property type="project" value="TreeGrafter"/>
</dbReference>
<comment type="caution">
    <text evidence="11">The sequence shown here is derived from an EMBL/GenBank/DDBJ whole genome shotgun (WGS) entry which is preliminary data.</text>
</comment>
<keyword evidence="4" id="KW-0833">Ubl conjugation pathway</keyword>
<dbReference type="Proteomes" id="UP000826271">
    <property type="component" value="Unassembled WGS sequence"/>
</dbReference>
<evidence type="ECO:0000256" key="5">
    <source>
        <dbReference type="ARBA" id="ARBA00022840"/>
    </source>
</evidence>
<dbReference type="Gene3D" id="3.30.460.10">
    <property type="entry name" value="Beta Polymerase, domain 2"/>
    <property type="match status" value="1"/>
</dbReference>
<evidence type="ECO:0000256" key="6">
    <source>
        <dbReference type="SAM" id="Phobius"/>
    </source>
</evidence>
<dbReference type="AlphaFoldDB" id="A0AAV6XH21"/>
<keyword evidence="12" id="KW-1185">Reference proteome</keyword>
<dbReference type="Gene3D" id="1.10.1410.10">
    <property type="match status" value="1"/>
</dbReference>
<evidence type="ECO:0000256" key="4">
    <source>
        <dbReference type="ARBA" id="ARBA00022786"/>
    </source>
</evidence>
<comment type="similarity">
    <text evidence="1">Belongs to the UFD1 family.</text>
</comment>